<sequence>MPEAAESVSIVLRDSEESLTCSKELLVKHSEYFRAMLEGGHFKEGTEKNAIKITETWLRPETFRHPHALLALSDITIPRFLPTALQSHISWVCSKFCDLENPDGPFALLKMCDYFQMQKHVDLILKQLYCSEGFFGPGEQPLAVIPFLHQLKPGILDSADFPFKRVASAILTVIGQECAEEKLSEFPPHFFARLLSFSSNRQQFRR</sequence>
<name>A0A0G4HTJ0_9ALVE</name>
<dbReference type="InterPro" id="IPR011333">
    <property type="entry name" value="SKP1/BTB/POZ_sf"/>
</dbReference>
<dbReference type="AlphaFoldDB" id="A0A0G4HTJ0"/>
<dbReference type="Gene3D" id="3.30.710.10">
    <property type="entry name" value="Potassium Channel Kv1.1, Chain A"/>
    <property type="match status" value="1"/>
</dbReference>
<dbReference type="EMBL" id="CDMZ01003795">
    <property type="protein sequence ID" value="CEM47609.1"/>
    <property type="molecule type" value="Genomic_DNA"/>
</dbReference>
<organism evidence="1">
    <name type="scientific">Chromera velia CCMP2878</name>
    <dbReference type="NCBI Taxonomy" id="1169474"/>
    <lineage>
        <taxon>Eukaryota</taxon>
        <taxon>Sar</taxon>
        <taxon>Alveolata</taxon>
        <taxon>Colpodellida</taxon>
        <taxon>Chromeraceae</taxon>
        <taxon>Chromera</taxon>
    </lineage>
</organism>
<dbReference type="PhylomeDB" id="A0A0G4HTJ0"/>
<accession>A0A0G4HTJ0</accession>
<gene>
    <name evidence="1" type="ORF">Cvel_8420</name>
</gene>
<protein>
    <submittedName>
        <fullName evidence="1">Uncharacterized protein</fullName>
    </submittedName>
</protein>
<proteinExistence type="predicted"/>
<reference evidence="1" key="1">
    <citation type="submission" date="2014-11" db="EMBL/GenBank/DDBJ databases">
        <authorList>
            <person name="Otto D Thomas"/>
            <person name="Naeem Raeece"/>
        </authorList>
    </citation>
    <scope>NUCLEOTIDE SEQUENCE</scope>
</reference>
<dbReference type="VEuPathDB" id="CryptoDB:Cvel_8420"/>
<evidence type="ECO:0000313" key="1">
    <source>
        <dbReference type="EMBL" id="CEM47609.1"/>
    </source>
</evidence>